<evidence type="ECO:0000256" key="2">
    <source>
        <dbReference type="SAM" id="Phobius"/>
    </source>
</evidence>
<comment type="caution">
    <text evidence="3">The sequence shown here is derived from an EMBL/GenBank/DDBJ whole genome shotgun (WGS) entry which is preliminary data.</text>
</comment>
<reference evidence="3 4" key="1">
    <citation type="submission" date="2017-08" db="EMBL/GenBank/DDBJ databases">
        <title>The whole genome shortgun sequences of strain Leeuwenhoekiella nanhaiensis G18 from the South China Sea.</title>
        <authorList>
            <person name="Liu Q."/>
        </authorList>
    </citation>
    <scope>NUCLEOTIDE SEQUENCE [LARGE SCALE GENOMIC DNA]</scope>
    <source>
        <strain evidence="3 4">G18</strain>
    </source>
</reference>
<sequence length="319" mass="37767">MNSERIEKDLKKLETSIKWFKRSAFLLILLGFACLYVVHWQNENVYPMQWNEVGDFLGGTMVGIWSLAGLFFIYVAFLGQKQQMIYQQQELKLNRDDLELNREEIRNTNAALELQRYEMANQNETAKRQQFESLFFNMIDTHLKIVADIDITVSGEGKITGRDVFARCLTKELGRANEGNSKIEAYRTAYAKYSTEFGHYYRFLYRIISRIDEQVFVSKSTLDPDGDIEKEYFLRNYEVRYEYTSIVRSLLSDEELEMLFYNMIFFHDLRFKPLIEKYCLLKNIPKPDKKISNPDYVFDIGAIRKNENSNLLKLSEFLE</sequence>
<keyword evidence="2" id="KW-0812">Transmembrane</keyword>
<feature type="coiled-coil region" evidence="1">
    <location>
        <begin position="88"/>
        <end position="134"/>
    </location>
</feature>
<evidence type="ECO:0000313" key="4">
    <source>
        <dbReference type="Proteomes" id="UP000229433"/>
    </source>
</evidence>
<accession>A0A2G1VPU9</accession>
<dbReference type="EMBL" id="NQXA01000011">
    <property type="protein sequence ID" value="PHQ28791.1"/>
    <property type="molecule type" value="Genomic_DNA"/>
</dbReference>
<dbReference type="InterPro" id="IPR031709">
    <property type="entry name" value="PutAbiC"/>
</dbReference>
<dbReference type="RefSeq" id="WP_099646783.1">
    <property type="nucleotide sequence ID" value="NZ_KZ319293.1"/>
</dbReference>
<dbReference type="Pfam" id="PF16872">
    <property type="entry name" value="putAbiC"/>
    <property type="match status" value="1"/>
</dbReference>
<dbReference type="OrthoDB" id="6678638at2"/>
<proteinExistence type="predicted"/>
<keyword evidence="2" id="KW-1133">Transmembrane helix</keyword>
<evidence type="ECO:0008006" key="5">
    <source>
        <dbReference type="Google" id="ProtNLM"/>
    </source>
</evidence>
<name>A0A2G1VPU9_9FLAO</name>
<evidence type="ECO:0000256" key="1">
    <source>
        <dbReference type="SAM" id="Coils"/>
    </source>
</evidence>
<keyword evidence="2" id="KW-0472">Membrane</keyword>
<dbReference type="AlphaFoldDB" id="A0A2G1VPU9"/>
<dbReference type="PROSITE" id="PS51257">
    <property type="entry name" value="PROKAR_LIPOPROTEIN"/>
    <property type="match status" value="1"/>
</dbReference>
<dbReference type="Proteomes" id="UP000229433">
    <property type="component" value="Unassembled WGS sequence"/>
</dbReference>
<protein>
    <recommendedName>
        <fullName evidence="5">Phage abortive infection protein</fullName>
    </recommendedName>
</protein>
<gene>
    <name evidence="3" type="ORF">CJ305_13315</name>
</gene>
<keyword evidence="1" id="KW-0175">Coiled coil</keyword>
<organism evidence="3 4">
    <name type="scientific">Leeuwenhoekiella nanhaiensis</name>
    <dbReference type="NCBI Taxonomy" id="1655491"/>
    <lineage>
        <taxon>Bacteria</taxon>
        <taxon>Pseudomonadati</taxon>
        <taxon>Bacteroidota</taxon>
        <taxon>Flavobacteriia</taxon>
        <taxon>Flavobacteriales</taxon>
        <taxon>Flavobacteriaceae</taxon>
        <taxon>Leeuwenhoekiella</taxon>
    </lineage>
</organism>
<keyword evidence="4" id="KW-1185">Reference proteome</keyword>
<feature type="transmembrane region" description="Helical" evidence="2">
    <location>
        <begin position="58"/>
        <end position="79"/>
    </location>
</feature>
<feature type="transmembrane region" description="Helical" evidence="2">
    <location>
        <begin position="20"/>
        <end position="38"/>
    </location>
</feature>
<evidence type="ECO:0000313" key="3">
    <source>
        <dbReference type="EMBL" id="PHQ28791.1"/>
    </source>
</evidence>